<evidence type="ECO:0000313" key="1">
    <source>
        <dbReference type="EMBL" id="KKK61901.1"/>
    </source>
</evidence>
<reference evidence="1" key="1">
    <citation type="journal article" date="2015" name="Nature">
        <title>Complex archaea that bridge the gap between prokaryotes and eukaryotes.</title>
        <authorList>
            <person name="Spang A."/>
            <person name="Saw J.H."/>
            <person name="Jorgensen S.L."/>
            <person name="Zaremba-Niedzwiedzka K."/>
            <person name="Martijn J."/>
            <person name="Lind A.E."/>
            <person name="van Eijk R."/>
            <person name="Schleper C."/>
            <person name="Guy L."/>
            <person name="Ettema T.J."/>
        </authorList>
    </citation>
    <scope>NUCLEOTIDE SEQUENCE</scope>
</reference>
<accession>A0A0F8ZPT7</accession>
<comment type="caution">
    <text evidence="1">The sequence shown here is derived from an EMBL/GenBank/DDBJ whole genome shotgun (WGS) entry which is preliminary data.</text>
</comment>
<protein>
    <submittedName>
        <fullName evidence="1">Uncharacterized protein</fullName>
    </submittedName>
</protein>
<organism evidence="1">
    <name type="scientific">marine sediment metagenome</name>
    <dbReference type="NCBI Taxonomy" id="412755"/>
    <lineage>
        <taxon>unclassified sequences</taxon>
        <taxon>metagenomes</taxon>
        <taxon>ecological metagenomes</taxon>
    </lineage>
</organism>
<gene>
    <name evidence="1" type="ORF">LCGC14_3009710</name>
</gene>
<name>A0A0F8ZPT7_9ZZZZ</name>
<sequence>MFKKRPLETRQQRLDYVREWYPSSVINDEGAVAALLDLIEQKILRFTPPPFYTIMGQTALSDGENIDKESRSAANDTIIQFYKYCMANKNEEKKG</sequence>
<dbReference type="EMBL" id="LAZR01062261">
    <property type="protein sequence ID" value="KKK61901.1"/>
    <property type="molecule type" value="Genomic_DNA"/>
</dbReference>
<proteinExistence type="predicted"/>
<dbReference type="AlphaFoldDB" id="A0A0F8ZPT7"/>